<evidence type="ECO:0000259" key="1">
    <source>
        <dbReference type="Pfam" id="PF25852"/>
    </source>
</evidence>
<dbReference type="InterPro" id="IPR058667">
    <property type="entry name" value="DUF6242_C"/>
</dbReference>
<protein>
    <recommendedName>
        <fullName evidence="1">DUF6242 domain-containing protein</fullName>
    </recommendedName>
</protein>
<feature type="domain" description="DUF6242" evidence="1">
    <location>
        <begin position="9"/>
        <end position="91"/>
    </location>
</feature>
<organism evidence="2 3">
    <name type="scientific">Odoribacter splanchnicus</name>
    <dbReference type="NCBI Taxonomy" id="28118"/>
    <lineage>
        <taxon>Bacteria</taxon>
        <taxon>Pseudomonadati</taxon>
        <taxon>Bacteroidota</taxon>
        <taxon>Bacteroidia</taxon>
        <taxon>Bacteroidales</taxon>
        <taxon>Odoribacteraceae</taxon>
        <taxon>Odoribacter</taxon>
    </lineage>
</organism>
<dbReference type="Pfam" id="PF25852">
    <property type="entry name" value="DUF6242_C"/>
    <property type="match status" value="1"/>
</dbReference>
<accession>A0A412TJC6</accession>
<dbReference type="SUPFAM" id="SSF50939">
    <property type="entry name" value="Sialidases"/>
    <property type="match status" value="1"/>
</dbReference>
<name>A0A412TJC6_9BACT</name>
<sequence length="101" mass="10573">ISNAERGYDIITFGNGKFVVAEGYRGNTQTTTDGVTWTTPNTSSGNHSWQDIAAGNGKFILVGSNGYIATSTDGITWAPTQIKNEAGSPVTLILYGVGATQ</sequence>
<proteinExistence type="predicted"/>
<dbReference type="AlphaFoldDB" id="A0A412TJC6"/>
<evidence type="ECO:0000313" key="3">
    <source>
        <dbReference type="Proteomes" id="UP000284243"/>
    </source>
</evidence>
<dbReference type="InterPro" id="IPR036278">
    <property type="entry name" value="Sialidase_sf"/>
</dbReference>
<feature type="non-terminal residue" evidence="2">
    <location>
        <position position="1"/>
    </location>
</feature>
<evidence type="ECO:0000313" key="2">
    <source>
        <dbReference type="EMBL" id="RGU53793.1"/>
    </source>
</evidence>
<reference evidence="2 3" key="1">
    <citation type="submission" date="2018-08" db="EMBL/GenBank/DDBJ databases">
        <title>A genome reference for cultivated species of the human gut microbiota.</title>
        <authorList>
            <person name="Zou Y."/>
            <person name="Xue W."/>
            <person name="Luo G."/>
        </authorList>
    </citation>
    <scope>NUCLEOTIDE SEQUENCE [LARGE SCALE GENOMIC DNA]</scope>
    <source>
        <strain evidence="2 3">AF16-14</strain>
    </source>
</reference>
<dbReference type="EMBL" id="QRYC01000042">
    <property type="protein sequence ID" value="RGU53793.1"/>
    <property type="molecule type" value="Genomic_DNA"/>
</dbReference>
<dbReference type="Proteomes" id="UP000284243">
    <property type="component" value="Unassembled WGS sequence"/>
</dbReference>
<comment type="caution">
    <text evidence="2">The sequence shown here is derived from an EMBL/GenBank/DDBJ whole genome shotgun (WGS) entry which is preliminary data.</text>
</comment>
<gene>
    <name evidence="2" type="ORF">DWW57_18110</name>
</gene>